<dbReference type="InterPro" id="IPR044509">
    <property type="entry name" value="RIC2/4"/>
</dbReference>
<evidence type="ECO:0000313" key="4">
    <source>
        <dbReference type="Proteomes" id="UP000287651"/>
    </source>
</evidence>
<evidence type="ECO:0000256" key="1">
    <source>
        <dbReference type="SAM" id="MobiDB-lite"/>
    </source>
</evidence>
<dbReference type="CDD" id="cd00132">
    <property type="entry name" value="CRIB"/>
    <property type="match status" value="1"/>
</dbReference>
<evidence type="ECO:0000313" key="3">
    <source>
        <dbReference type="EMBL" id="RRT36802.1"/>
    </source>
</evidence>
<protein>
    <recommendedName>
        <fullName evidence="2">CRIB domain-containing protein</fullName>
    </recommendedName>
</protein>
<reference evidence="3 4" key="1">
    <citation type="journal article" date="2014" name="Agronomy (Basel)">
        <title>A Draft Genome Sequence for Ensete ventricosum, the Drought-Tolerant Tree Against Hunger.</title>
        <authorList>
            <person name="Harrison J."/>
            <person name="Moore K.A."/>
            <person name="Paszkiewicz K."/>
            <person name="Jones T."/>
            <person name="Grant M."/>
            <person name="Ambacheew D."/>
            <person name="Muzemil S."/>
            <person name="Studholme D.J."/>
        </authorList>
    </citation>
    <scope>NUCLEOTIDE SEQUENCE [LARGE SCALE GENOMIC DNA]</scope>
</reference>
<dbReference type="PROSITE" id="PS50108">
    <property type="entry name" value="CRIB"/>
    <property type="match status" value="1"/>
</dbReference>
<sequence length="147" mass="16301">MGKLAVLPFSASCVSRSSVAVSQNPQKRVKGREKEKQSSAKTKTKRAHRIQRMLMKSLKSLSQMMFAAYEEEDEEREMEIGFPTDVQHVAHIGRDGFDASAAASMNNMDVKSWVKGPELLPLHPLSLQQFEAAMATLASVPPPPHRP</sequence>
<proteinExistence type="predicted"/>
<dbReference type="PANTHER" id="PTHR46931:SF14">
    <property type="entry name" value="CRIB DOMAIN-CONTAINING PROTEIN RIC2"/>
    <property type="match status" value="1"/>
</dbReference>
<organism evidence="3 4">
    <name type="scientific">Ensete ventricosum</name>
    <name type="common">Abyssinian banana</name>
    <name type="synonym">Musa ensete</name>
    <dbReference type="NCBI Taxonomy" id="4639"/>
    <lineage>
        <taxon>Eukaryota</taxon>
        <taxon>Viridiplantae</taxon>
        <taxon>Streptophyta</taxon>
        <taxon>Embryophyta</taxon>
        <taxon>Tracheophyta</taxon>
        <taxon>Spermatophyta</taxon>
        <taxon>Magnoliopsida</taxon>
        <taxon>Liliopsida</taxon>
        <taxon>Zingiberales</taxon>
        <taxon>Musaceae</taxon>
        <taxon>Ensete</taxon>
    </lineage>
</organism>
<name>A0A426XBG5_ENSVE</name>
<dbReference type="InterPro" id="IPR000095">
    <property type="entry name" value="CRIB_dom"/>
</dbReference>
<gene>
    <name evidence="3" type="ORF">B296_00048703</name>
</gene>
<comment type="caution">
    <text evidence="3">The sequence shown here is derived from an EMBL/GenBank/DDBJ whole genome shotgun (WGS) entry which is preliminary data.</text>
</comment>
<dbReference type="Proteomes" id="UP000287651">
    <property type="component" value="Unassembled WGS sequence"/>
</dbReference>
<accession>A0A426XBG5</accession>
<feature type="region of interest" description="Disordered" evidence="1">
    <location>
        <begin position="16"/>
        <end position="48"/>
    </location>
</feature>
<dbReference type="EMBL" id="AMZH03023112">
    <property type="protein sequence ID" value="RRT36802.1"/>
    <property type="molecule type" value="Genomic_DNA"/>
</dbReference>
<evidence type="ECO:0000259" key="2">
    <source>
        <dbReference type="PROSITE" id="PS50108"/>
    </source>
</evidence>
<dbReference type="OrthoDB" id="678664at2759"/>
<dbReference type="PANTHER" id="PTHR46931">
    <property type="entry name" value="CRIB DOMAIN-CONTAINING PROTEIN RIC2"/>
    <property type="match status" value="1"/>
</dbReference>
<feature type="domain" description="CRIB" evidence="2">
    <location>
        <begin position="80"/>
        <end position="93"/>
    </location>
</feature>